<organism evidence="3 4">
    <name type="scientific">Halorhodospira halophila (strain DSM 244 / SL1)</name>
    <name type="common">Ectothiorhodospira halophila (strain DSM 244 / SL1)</name>
    <dbReference type="NCBI Taxonomy" id="349124"/>
    <lineage>
        <taxon>Bacteria</taxon>
        <taxon>Pseudomonadati</taxon>
        <taxon>Pseudomonadota</taxon>
        <taxon>Gammaproteobacteria</taxon>
        <taxon>Chromatiales</taxon>
        <taxon>Ectothiorhodospiraceae</taxon>
        <taxon>Halorhodospira</taxon>
    </lineage>
</organism>
<dbReference type="PANTHER" id="PTHR43031">
    <property type="entry name" value="FAD-DEPENDENT OXIDOREDUCTASE"/>
    <property type="match status" value="1"/>
</dbReference>
<dbReference type="SUPFAM" id="SSF52821">
    <property type="entry name" value="Rhodanese/Cell cycle control phosphatase"/>
    <property type="match status" value="1"/>
</dbReference>
<evidence type="ECO:0000313" key="4">
    <source>
        <dbReference type="Proteomes" id="UP000000647"/>
    </source>
</evidence>
<keyword evidence="4" id="KW-1185">Reference proteome</keyword>
<dbReference type="PANTHER" id="PTHR43031:SF1">
    <property type="entry name" value="PYRIDINE NUCLEOTIDE-DISULPHIDE OXIDOREDUCTASE"/>
    <property type="match status" value="1"/>
</dbReference>
<dbReference type="InterPro" id="IPR001763">
    <property type="entry name" value="Rhodanese-like_dom"/>
</dbReference>
<dbReference type="InterPro" id="IPR036873">
    <property type="entry name" value="Rhodanese-like_dom_sf"/>
</dbReference>
<dbReference type="RefSeq" id="WP_011813497.1">
    <property type="nucleotide sequence ID" value="NC_008789.1"/>
</dbReference>
<evidence type="ECO:0000259" key="2">
    <source>
        <dbReference type="PROSITE" id="PS50206"/>
    </source>
</evidence>
<dbReference type="eggNOG" id="COG0607">
    <property type="taxonomic scope" value="Bacteria"/>
</dbReference>
<keyword evidence="1" id="KW-0812">Transmembrane</keyword>
<dbReference type="HOGENOM" id="CLU_089574_1_5_6"/>
<dbReference type="Pfam" id="PF00581">
    <property type="entry name" value="Rhodanese"/>
    <property type="match status" value="1"/>
</dbReference>
<dbReference type="KEGG" id="hha:Hhal_0692"/>
<dbReference type="OrthoDB" id="9808735at2"/>
<feature type="domain" description="Rhodanese" evidence="2">
    <location>
        <begin position="50"/>
        <end position="142"/>
    </location>
</feature>
<sequence>MTELLHWIEEDPVRFVALAAVAILGGRLLWRRLTRRYRPIPVTEAVCWVNDGETLFLDVRTTPETRGGVLPGAVHIPKHQLRRRLQELRSHSAAGGPVVVYCHSGMRSAGAAHLLTRHGFEPVYNLQGGVMAWHAQGLPFESGPGARDE</sequence>
<proteinExistence type="predicted"/>
<evidence type="ECO:0000256" key="1">
    <source>
        <dbReference type="SAM" id="Phobius"/>
    </source>
</evidence>
<reference evidence="4" key="1">
    <citation type="submission" date="2006-12" db="EMBL/GenBank/DDBJ databases">
        <title>Complete sequence of Halorhodospira halophila SL1.</title>
        <authorList>
            <consortium name="US DOE Joint Genome Institute"/>
            <person name="Copeland A."/>
            <person name="Lucas S."/>
            <person name="Lapidus A."/>
            <person name="Barry K."/>
            <person name="Detter J.C."/>
            <person name="Glavina del Rio T."/>
            <person name="Hammon N."/>
            <person name="Israni S."/>
            <person name="Dalin E."/>
            <person name="Tice H."/>
            <person name="Pitluck S."/>
            <person name="Saunders E."/>
            <person name="Brettin T."/>
            <person name="Bruce D."/>
            <person name="Han C."/>
            <person name="Tapia R."/>
            <person name="Schmutz J."/>
            <person name="Larimer F."/>
            <person name="Land M."/>
            <person name="Hauser L."/>
            <person name="Kyrpides N."/>
            <person name="Mikhailova N."/>
            <person name="Hoff W."/>
            <person name="Richardson P."/>
        </authorList>
    </citation>
    <scope>NUCLEOTIDE SEQUENCE [LARGE SCALE GENOMIC DNA]</scope>
    <source>
        <strain evidence="4">DSM 244 / SL1</strain>
    </source>
</reference>
<keyword evidence="1" id="KW-1133">Transmembrane helix</keyword>
<dbReference type="Gene3D" id="3.40.250.10">
    <property type="entry name" value="Rhodanese-like domain"/>
    <property type="match status" value="1"/>
</dbReference>
<evidence type="ECO:0000313" key="3">
    <source>
        <dbReference type="EMBL" id="ABM61474.1"/>
    </source>
</evidence>
<dbReference type="InterPro" id="IPR050229">
    <property type="entry name" value="GlpE_sulfurtransferase"/>
</dbReference>
<dbReference type="EMBL" id="CP000544">
    <property type="protein sequence ID" value="ABM61474.1"/>
    <property type="molecule type" value="Genomic_DNA"/>
</dbReference>
<gene>
    <name evidence="3" type="ordered locus">Hhal_0692</name>
</gene>
<dbReference type="Proteomes" id="UP000000647">
    <property type="component" value="Chromosome"/>
</dbReference>
<dbReference type="STRING" id="349124.Hhal_0692"/>
<keyword evidence="1" id="KW-0472">Membrane</keyword>
<protein>
    <submittedName>
        <fullName evidence="3">Rhodanese domain protein</fullName>
    </submittedName>
</protein>
<reference evidence="3 4" key="2">
    <citation type="journal article" date="2013" name="Stand. Genomic Sci.">
        <title>Complete genome sequence of Halorhodospira halophila SL1.</title>
        <authorList>
            <person name="Challacombe J.F."/>
            <person name="Majid S."/>
            <person name="Deole R."/>
            <person name="Brettin T.S."/>
            <person name="Bruce D."/>
            <person name="Delano S.F."/>
            <person name="Detter J.C."/>
            <person name="Gleasner C.D."/>
            <person name="Han C.S."/>
            <person name="Misra M."/>
            <person name="Reitenga K.G."/>
            <person name="Mikhailova N."/>
            <person name="Woyke T."/>
            <person name="Pitluck S."/>
            <person name="Nolan M."/>
            <person name="Land M.L."/>
            <person name="Saunders E."/>
            <person name="Tapia R."/>
            <person name="Lapidus A."/>
            <person name="Ivanova N."/>
            <person name="Hoff W.D."/>
        </authorList>
    </citation>
    <scope>NUCLEOTIDE SEQUENCE [LARGE SCALE GENOMIC DNA]</scope>
    <source>
        <strain evidence="4">DSM 244 / SL1</strain>
    </source>
</reference>
<dbReference type="PROSITE" id="PS50206">
    <property type="entry name" value="RHODANESE_3"/>
    <property type="match status" value="1"/>
</dbReference>
<name>A1WUW2_HALHL</name>
<dbReference type="SMART" id="SM00450">
    <property type="entry name" value="RHOD"/>
    <property type="match status" value="1"/>
</dbReference>
<accession>A1WUW2</accession>
<dbReference type="AlphaFoldDB" id="A1WUW2"/>
<feature type="transmembrane region" description="Helical" evidence="1">
    <location>
        <begin position="12"/>
        <end position="30"/>
    </location>
</feature>
<dbReference type="CDD" id="cd00158">
    <property type="entry name" value="RHOD"/>
    <property type="match status" value="1"/>
</dbReference>